<sequence>MTDDRERAASDVARGPSPGEIIARRHASPAPGPTAAAPPDPLRLCVYATIAALGWLLGPVALAIFAVVAFIGYAAAWRAGLRVSRCWLRDTRLVLLYLALLAAVALGAMAVTVIQWIG</sequence>
<dbReference type="Proteomes" id="UP001501697">
    <property type="component" value="Unassembled WGS sequence"/>
</dbReference>
<keyword evidence="2" id="KW-0472">Membrane</keyword>
<keyword evidence="4" id="KW-1185">Reference proteome</keyword>
<evidence type="ECO:0000313" key="3">
    <source>
        <dbReference type="EMBL" id="GAA3628169.1"/>
    </source>
</evidence>
<evidence type="ECO:0000256" key="1">
    <source>
        <dbReference type="SAM" id="MobiDB-lite"/>
    </source>
</evidence>
<evidence type="ECO:0000313" key="4">
    <source>
        <dbReference type="Proteomes" id="UP001501697"/>
    </source>
</evidence>
<proteinExistence type="predicted"/>
<dbReference type="RefSeq" id="WP_344736622.1">
    <property type="nucleotide sequence ID" value="NZ_BAAAYU010000001.1"/>
</dbReference>
<accession>A0ABP7AAH5</accession>
<gene>
    <name evidence="3" type="ORF">GCM10022200_08330</name>
</gene>
<keyword evidence="2" id="KW-1133">Transmembrane helix</keyword>
<protein>
    <submittedName>
        <fullName evidence="3">Uncharacterized protein</fullName>
    </submittedName>
</protein>
<feature type="compositionally biased region" description="Pro residues" evidence="1">
    <location>
        <begin position="30"/>
        <end position="39"/>
    </location>
</feature>
<organism evidence="3 4">
    <name type="scientific">Microbacterium awajiense</name>
    <dbReference type="NCBI Taxonomy" id="415214"/>
    <lineage>
        <taxon>Bacteria</taxon>
        <taxon>Bacillati</taxon>
        <taxon>Actinomycetota</taxon>
        <taxon>Actinomycetes</taxon>
        <taxon>Micrococcales</taxon>
        <taxon>Microbacteriaceae</taxon>
        <taxon>Microbacterium</taxon>
    </lineage>
</organism>
<evidence type="ECO:0000256" key="2">
    <source>
        <dbReference type="SAM" id="Phobius"/>
    </source>
</evidence>
<feature type="transmembrane region" description="Helical" evidence="2">
    <location>
        <begin position="94"/>
        <end position="117"/>
    </location>
</feature>
<dbReference type="EMBL" id="BAAAYU010000001">
    <property type="protein sequence ID" value="GAA3628169.1"/>
    <property type="molecule type" value="Genomic_DNA"/>
</dbReference>
<reference evidence="4" key="1">
    <citation type="journal article" date="2019" name="Int. J. Syst. Evol. Microbiol.">
        <title>The Global Catalogue of Microorganisms (GCM) 10K type strain sequencing project: providing services to taxonomists for standard genome sequencing and annotation.</title>
        <authorList>
            <consortium name="The Broad Institute Genomics Platform"/>
            <consortium name="The Broad Institute Genome Sequencing Center for Infectious Disease"/>
            <person name="Wu L."/>
            <person name="Ma J."/>
        </authorList>
    </citation>
    <scope>NUCLEOTIDE SEQUENCE [LARGE SCALE GENOMIC DNA]</scope>
    <source>
        <strain evidence="4">JCM 16544</strain>
    </source>
</reference>
<feature type="region of interest" description="Disordered" evidence="1">
    <location>
        <begin position="1"/>
        <end position="39"/>
    </location>
</feature>
<name>A0ABP7AAH5_9MICO</name>
<feature type="transmembrane region" description="Helical" evidence="2">
    <location>
        <begin position="46"/>
        <end position="73"/>
    </location>
</feature>
<keyword evidence="2" id="KW-0812">Transmembrane</keyword>
<comment type="caution">
    <text evidence="3">The sequence shown here is derived from an EMBL/GenBank/DDBJ whole genome shotgun (WGS) entry which is preliminary data.</text>
</comment>